<sequence>MYLLVVINILFLLFPLYITASENSRHKNELEELTKTFFNNLRALPELLEETHLSEKSKEFIQKQINYYKNLNFLEDKESRLKKRSSNDQLVNYTKILLELSPILNIPSEYPLDIVLGKKDFHTYAITLEKYGQLLTIYKYNNITFEKQVSISITNGVKVDAFPLKSSLIIAVAENRNTSNKLEEKTKIYEWDFRNSLKVRQSIDVSYGSDVKIWKYNEDIFMSILNYKNSNNEFETVSPIYKWTDKYFDVIQNIETSGAKTLTPIWINDLHFLAVSNSKRNSGNTKTYSEILKYNTQAEKFIPYQRILTQGCHDIKYFKIRKTNEFFLAVANTYKTDKNGTINYNTNSFIYKFVDEYFMPLQVIPTNGIIQWEPAADMENGFVLFSLDKNGQILPYYYDGWRFSSEKLAGIKATNTIKAISSYYLDKKLILVITNSSSNIDNINVYEIKIAHDDKLERKYNDMLSWCQSSIKNIKENNKHPITKRQTKFETTSFTSLEKIHQSLDECKLQVSELEKKSKNTYQFNSKHIIDHNIEANQIIFTKNLEIMNTQTKSINGINLHDLKENIIDIRKNTHIKTQISFETLQVNNFSEITVINNHQVKDIMHTYDKMHLESLKINGEAEFNHNIYTSSVNNMQLDKSNVLLSKGNQKFENFHHGSIIVDDLQAKNLNELDLTNPDAFKHIGETIKKLETLRAKNVVVGGFLNDIDVKTLHKYALRKSGDQVISKPYFFDSLEANNMLIEGLLREKNVLDLISISNGVYDTNKDVLFNKDVYIVSLNATKSVDGIPVKNGQLMVLLKDSDKTQYIKGKKFIDNLDILNLIRLRGKILNKELSEKNTLAIVNDKLKLDNDIRISGDVTIEALLNCKNVVTQDHQLSLKHLKSEGLLLEDSEIPLHLNLVQPLEVVEIYVDKINNASTSSWVLTGVNETQLIDGWKQVVGDLAVTGGTSAYKINNIDLSDMENNILLKHGDQDISGKHVLKHLVAENGMSYETLSFGQNQWDDVLTISGEQTLTGNNEFVQDTTFDNARVSKIIMNGFINGIDLSEALNDVVIKNSTQKISGHKIFKNLNAEEIHVGDDNIKNTMEMVKEELSKIEINQNVHITDKLNTKNVFVKNLLNNKPLSEVNKNDDTADNNELLEINEDLDFDTITIFSTAYISSNKINDISLDHIVNGSVKKDEPFDSKNIVFENSITINKTLQLDGQIERLDLNNIINSNPNQTQALEDEKIFNNAFVVNGNVYIDGKLNNLDLNKMCFMKNPTNLNIKGNVVFAKGPKVRTINNHIVDEILNNAWFVDTTTSINENIRLNDVQFLDNVTIQGSLNSEKLDQLAKTYLSKSRNQTIFATYTFEDEVLFVKDLISPIINTTGNINEINFSAFLQTVLLNNTDQIFETPVFIENFITGVVNGEYKVNDLDLESQVMRYDVENIVTGKKSFESMKVNTLHIKDHLEVQKIALAKWLRNVLQKEGAYQVQGNYTFNVPPTFESGISLKGTLNDINFNKDNIMMADIPQEITGQKTFKSDPLDPIHFKSVKIKKGAINGVFFSELMSNEARLDKDSTFESPMKFHNNITVDNININKLYNGVNVTELLKNISSLNSLNNFDDNYYDLKMMAQKIQTSLENQAYFLNYFKLVMTLIKTNHIMGMTLEDNIDIMLTFSNRSNILEVGKFVLNPDAVTILPQDVIVMGSYPNVIVKVKLGNKDMLYFERELNRHNNKGASHIGEIVNIKPNNTVDILYKFINNGSQFVSSFHLTSINEDCLAFIDLSETNIQIACENNGNIHYLPPLSHRTAHELQFMNILNETYMVVISHEFEHKASCTEILKFDPTSLEFKSQQIIYEDKPKAVHSILYNGQHYLAVVSGHMQNTMIFGEVTIRRFNFTSKQFEVWQVLNLKAPHKVQFSILPSNELVLYVLTESPTEPFIVYIYNGISGFTEIIKGSTVPKARYLKTFTLNNNVFVATVHKDEISIMQGIFKGNKLLL</sequence>
<feature type="signal peptide" evidence="3">
    <location>
        <begin position="1"/>
        <end position="20"/>
    </location>
</feature>
<dbReference type="PANTHER" id="PTHR15261">
    <property type="entry name" value="THROMBOSPONDIN-TYPE LAMININ G DOMAIN AND EAR REPEAT-CONTAINING"/>
    <property type="match status" value="1"/>
</dbReference>
<evidence type="ECO:0000256" key="3">
    <source>
        <dbReference type="SAM" id="SignalP"/>
    </source>
</evidence>
<keyword evidence="1 3" id="KW-0732">Signal</keyword>
<evidence type="ECO:0000313" key="5">
    <source>
        <dbReference type="Proteomes" id="UP001154078"/>
    </source>
</evidence>
<proteinExistence type="predicted"/>
<name>A0A9P0FM10_BRAAE</name>
<evidence type="ECO:0000256" key="1">
    <source>
        <dbReference type="ARBA" id="ARBA00022729"/>
    </source>
</evidence>
<feature type="chain" id="PRO_5040325372" evidence="3">
    <location>
        <begin position="21"/>
        <end position="1981"/>
    </location>
</feature>
<evidence type="ECO:0000313" key="4">
    <source>
        <dbReference type="EMBL" id="CAH0560860.1"/>
    </source>
</evidence>
<dbReference type="PANTHER" id="PTHR15261:SF4">
    <property type="entry name" value="THROMBOSPONDIN-TYPE LAMININ G DOMAIN AND EAR REPEAT-CONTAINING PROTEIN"/>
    <property type="match status" value="1"/>
</dbReference>
<keyword evidence="5" id="KW-1185">Reference proteome</keyword>
<keyword evidence="2" id="KW-0677">Repeat</keyword>
<dbReference type="GO" id="GO:0007165">
    <property type="term" value="P:signal transduction"/>
    <property type="evidence" value="ECO:0007669"/>
    <property type="project" value="TreeGrafter"/>
</dbReference>
<evidence type="ECO:0000256" key="2">
    <source>
        <dbReference type="ARBA" id="ARBA00022737"/>
    </source>
</evidence>
<dbReference type="InterPro" id="IPR009039">
    <property type="entry name" value="EAR"/>
</dbReference>
<accession>A0A9P0FM10</accession>
<dbReference type="EMBL" id="OV121138">
    <property type="protein sequence ID" value="CAH0560860.1"/>
    <property type="molecule type" value="Genomic_DNA"/>
</dbReference>
<dbReference type="Proteomes" id="UP001154078">
    <property type="component" value="Chromosome 7"/>
</dbReference>
<gene>
    <name evidence="4" type="ORF">MELIAE_LOCUS10542</name>
</gene>
<dbReference type="PROSITE" id="PS50912">
    <property type="entry name" value="EAR"/>
    <property type="match status" value="1"/>
</dbReference>
<organism evidence="4 5">
    <name type="scientific">Brassicogethes aeneus</name>
    <name type="common">Rape pollen beetle</name>
    <name type="synonym">Meligethes aeneus</name>
    <dbReference type="NCBI Taxonomy" id="1431903"/>
    <lineage>
        <taxon>Eukaryota</taxon>
        <taxon>Metazoa</taxon>
        <taxon>Ecdysozoa</taxon>
        <taxon>Arthropoda</taxon>
        <taxon>Hexapoda</taxon>
        <taxon>Insecta</taxon>
        <taxon>Pterygota</taxon>
        <taxon>Neoptera</taxon>
        <taxon>Endopterygota</taxon>
        <taxon>Coleoptera</taxon>
        <taxon>Polyphaga</taxon>
        <taxon>Cucujiformia</taxon>
        <taxon>Nitidulidae</taxon>
        <taxon>Meligethinae</taxon>
        <taxon>Brassicogethes</taxon>
    </lineage>
</organism>
<dbReference type="OrthoDB" id="188713at2759"/>
<reference evidence="4" key="1">
    <citation type="submission" date="2021-12" db="EMBL/GenBank/DDBJ databases">
        <authorList>
            <person name="King R."/>
        </authorList>
    </citation>
    <scope>NUCLEOTIDE SEQUENCE</scope>
</reference>
<protein>
    <submittedName>
        <fullName evidence="4">Uncharacterized protein</fullName>
    </submittedName>
</protein>